<dbReference type="SUPFAM" id="SSF51735">
    <property type="entry name" value="NAD(P)-binding Rossmann-fold domains"/>
    <property type="match status" value="1"/>
</dbReference>
<dbReference type="PANTHER" id="PTHR43976">
    <property type="entry name" value="SHORT CHAIN DEHYDROGENASE"/>
    <property type="match status" value="1"/>
</dbReference>
<keyword evidence="6" id="KW-1185">Reference proteome</keyword>
<dbReference type="SMART" id="SM00822">
    <property type="entry name" value="PKS_KR"/>
    <property type="match status" value="1"/>
</dbReference>
<dbReference type="PRINTS" id="PR00081">
    <property type="entry name" value="GDHRDH"/>
</dbReference>
<dbReference type="CDD" id="cd05374">
    <property type="entry name" value="17beta-HSD-like_SDR_c"/>
    <property type="match status" value="1"/>
</dbReference>
<dbReference type="Gene3D" id="3.40.50.720">
    <property type="entry name" value="NAD(P)-binding Rossmann-like Domain"/>
    <property type="match status" value="1"/>
</dbReference>
<dbReference type="HOGENOM" id="CLU_010194_2_9_9"/>
<dbReference type="InterPro" id="IPR036291">
    <property type="entry name" value="NAD(P)-bd_dom_sf"/>
</dbReference>
<evidence type="ECO:0000313" key="5">
    <source>
        <dbReference type="EMBL" id="AEE97475.1"/>
    </source>
</evidence>
<dbReference type="STRING" id="697281.Mahau_2308"/>
<proteinExistence type="inferred from homology"/>
<dbReference type="PRINTS" id="PR00080">
    <property type="entry name" value="SDRFAMILY"/>
</dbReference>
<name>F3ZVT1_MAHA5</name>
<gene>
    <name evidence="5" type="ordered locus">Mahau_2308</name>
</gene>
<reference evidence="5 6" key="2">
    <citation type="journal article" date="2011" name="Stand. Genomic Sci.">
        <title>Complete genome sequence of Mahella australiensis type strain (50-1 BON).</title>
        <authorList>
            <person name="Sikorski J."/>
            <person name="Teshima H."/>
            <person name="Nolan M."/>
            <person name="Lucas S."/>
            <person name="Hammon N."/>
            <person name="Deshpande S."/>
            <person name="Cheng J.F."/>
            <person name="Pitluck S."/>
            <person name="Liolios K."/>
            <person name="Pagani I."/>
            <person name="Ivanova N."/>
            <person name="Huntemann M."/>
            <person name="Mavromatis K."/>
            <person name="Ovchinikova G."/>
            <person name="Pati A."/>
            <person name="Tapia R."/>
            <person name="Han C."/>
            <person name="Goodwin L."/>
            <person name="Chen A."/>
            <person name="Palaniappan K."/>
            <person name="Land M."/>
            <person name="Hauser L."/>
            <person name="Ngatchou-Djao O.D."/>
            <person name="Rohde M."/>
            <person name="Pukall R."/>
            <person name="Spring S."/>
            <person name="Abt B."/>
            <person name="Goker M."/>
            <person name="Detter J.C."/>
            <person name="Woyke T."/>
            <person name="Bristow J."/>
            <person name="Markowitz V."/>
            <person name="Hugenholtz P."/>
            <person name="Eisen J.A."/>
            <person name="Kyrpides N.C."/>
            <person name="Klenk H.P."/>
            <person name="Lapidus A."/>
        </authorList>
    </citation>
    <scope>NUCLEOTIDE SEQUENCE [LARGE SCALE GENOMIC DNA]</scope>
    <source>
        <strain evidence="6">DSM 15567 / CIP 107919 / 50-1 BON</strain>
    </source>
</reference>
<dbReference type="eggNOG" id="COG0300">
    <property type="taxonomic scope" value="Bacteria"/>
</dbReference>
<evidence type="ECO:0000256" key="3">
    <source>
        <dbReference type="RuleBase" id="RU000363"/>
    </source>
</evidence>
<sequence>MYGKSVLVTGASSGMGKACAEYLRNKGYHVYGASRHSDGSIEADDKSGGFIKMVRMDVRDDETVKSVVDSMAQEEGGIDIVINCAGYALAGAVEDTTPQEATDEFDTNFFGVLRVCRAVLPCMRAKGNGLIINIGSVAGFIAIPYQSMYSASKYALEALSQAMRIEVKPFGIKVVLIEPGDVRTGFTSGRVWTEVSKGATPYKERCQKAVEAMEHSEMSGPGPEIVVKAVAKIIASKNPPIRTVVGADYKLIAFLKRLVPDRLIEYVVAKMYS</sequence>
<dbReference type="KEGG" id="mas:Mahau_2308"/>
<dbReference type="GO" id="GO:0016491">
    <property type="term" value="F:oxidoreductase activity"/>
    <property type="evidence" value="ECO:0007669"/>
    <property type="project" value="UniProtKB-KW"/>
</dbReference>
<evidence type="ECO:0000313" key="6">
    <source>
        <dbReference type="Proteomes" id="UP000008457"/>
    </source>
</evidence>
<dbReference type="Proteomes" id="UP000008457">
    <property type="component" value="Chromosome"/>
</dbReference>
<comment type="similarity">
    <text evidence="1 3">Belongs to the short-chain dehydrogenases/reductases (SDR) family.</text>
</comment>
<keyword evidence="2" id="KW-0560">Oxidoreductase</keyword>
<dbReference type="PROSITE" id="PS00061">
    <property type="entry name" value="ADH_SHORT"/>
    <property type="match status" value="1"/>
</dbReference>
<evidence type="ECO:0000256" key="2">
    <source>
        <dbReference type="ARBA" id="ARBA00023002"/>
    </source>
</evidence>
<protein>
    <submittedName>
        <fullName evidence="5">Short-chain dehydrogenase/reductase SDR</fullName>
    </submittedName>
</protein>
<feature type="domain" description="Ketoreductase" evidence="4">
    <location>
        <begin position="4"/>
        <end position="180"/>
    </location>
</feature>
<dbReference type="InterPro" id="IPR002347">
    <property type="entry name" value="SDR_fam"/>
</dbReference>
<dbReference type="Pfam" id="PF00106">
    <property type="entry name" value="adh_short"/>
    <property type="match status" value="1"/>
</dbReference>
<dbReference type="RefSeq" id="WP_013781901.1">
    <property type="nucleotide sequence ID" value="NC_015520.1"/>
</dbReference>
<evidence type="ECO:0000256" key="1">
    <source>
        <dbReference type="ARBA" id="ARBA00006484"/>
    </source>
</evidence>
<evidence type="ECO:0000259" key="4">
    <source>
        <dbReference type="SMART" id="SM00822"/>
    </source>
</evidence>
<dbReference type="PANTHER" id="PTHR43976:SF16">
    <property type="entry name" value="SHORT-CHAIN DEHYDROGENASE_REDUCTASE FAMILY PROTEIN"/>
    <property type="match status" value="1"/>
</dbReference>
<dbReference type="InterPro" id="IPR020904">
    <property type="entry name" value="Sc_DH/Rdtase_CS"/>
</dbReference>
<dbReference type="EMBL" id="CP002360">
    <property type="protein sequence ID" value="AEE97475.1"/>
    <property type="molecule type" value="Genomic_DNA"/>
</dbReference>
<dbReference type="AlphaFoldDB" id="F3ZVT1"/>
<reference evidence="6" key="1">
    <citation type="submission" date="2010-11" db="EMBL/GenBank/DDBJ databases">
        <title>The complete genome of Mahella australiensis DSM 15567.</title>
        <authorList>
            <consortium name="US DOE Joint Genome Institute (JGI-PGF)"/>
            <person name="Lucas S."/>
            <person name="Copeland A."/>
            <person name="Lapidus A."/>
            <person name="Bruce D."/>
            <person name="Goodwin L."/>
            <person name="Pitluck S."/>
            <person name="Kyrpides N."/>
            <person name="Mavromatis K."/>
            <person name="Pagani I."/>
            <person name="Ivanova N."/>
            <person name="Teshima H."/>
            <person name="Brettin T."/>
            <person name="Detter J.C."/>
            <person name="Han C."/>
            <person name="Tapia R."/>
            <person name="Land M."/>
            <person name="Hauser L."/>
            <person name="Markowitz V."/>
            <person name="Cheng J.-F."/>
            <person name="Hugenholtz P."/>
            <person name="Woyke T."/>
            <person name="Wu D."/>
            <person name="Spring S."/>
            <person name="Pukall R."/>
            <person name="Steenblock K."/>
            <person name="Schneider S."/>
            <person name="Klenk H.-P."/>
            <person name="Eisen J.A."/>
        </authorList>
    </citation>
    <scope>NUCLEOTIDE SEQUENCE [LARGE SCALE GENOMIC DNA]</scope>
    <source>
        <strain evidence="6">DSM 15567 / CIP 107919 / 50-1 BON</strain>
    </source>
</reference>
<organism evidence="5 6">
    <name type="scientific">Mahella australiensis (strain DSM 15567 / CIP 107919 / 50-1 BON)</name>
    <dbReference type="NCBI Taxonomy" id="697281"/>
    <lineage>
        <taxon>Bacteria</taxon>
        <taxon>Bacillati</taxon>
        <taxon>Bacillota</taxon>
        <taxon>Clostridia</taxon>
        <taxon>Thermoanaerobacterales</taxon>
        <taxon>Thermoanaerobacterales Family IV. Incertae Sedis</taxon>
        <taxon>Mahella</taxon>
    </lineage>
</organism>
<dbReference type="InterPro" id="IPR051911">
    <property type="entry name" value="SDR_oxidoreductase"/>
</dbReference>
<accession>F3ZVT1</accession>
<dbReference type="InterPro" id="IPR057326">
    <property type="entry name" value="KR_dom"/>
</dbReference>